<accession>B3QLR0</accession>
<evidence type="ECO:0000313" key="1">
    <source>
        <dbReference type="EMBL" id="ACF12396.1"/>
    </source>
</evidence>
<name>B3QLR0_CHLP8</name>
<dbReference type="STRING" id="517417.Cpar_2009"/>
<dbReference type="EMBL" id="CP001099">
    <property type="protein sequence ID" value="ACF12396.1"/>
    <property type="molecule type" value="Genomic_DNA"/>
</dbReference>
<gene>
    <name evidence="1" type="ordered locus">Cpar_2009</name>
</gene>
<reference evidence="1" key="1">
    <citation type="submission" date="2008-06" db="EMBL/GenBank/DDBJ databases">
        <title>Complete sequence of Chlorobaculum parvum NCIB 8327.</title>
        <authorList>
            <consortium name="US DOE Joint Genome Institute"/>
            <person name="Lucas S."/>
            <person name="Copeland A."/>
            <person name="Lapidus A."/>
            <person name="Glavina del Rio T."/>
            <person name="Dalin E."/>
            <person name="Tice H."/>
            <person name="Bruce D."/>
            <person name="Goodwin L."/>
            <person name="Pitluck S."/>
            <person name="Schmutz J."/>
            <person name="Larimer F."/>
            <person name="Land M."/>
            <person name="Hauser L."/>
            <person name="Kyrpides N."/>
            <person name="Mikhailova N."/>
            <person name="Zhao F."/>
            <person name="Li T."/>
            <person name="Liu Z."/>
            <person name="Overmann J."/>
            <person name="Bryant D.A."/>
            <person name="Richardson P."/>
        </authorList>
    </citation>
    <scope>NUCLEOTIDE SEQUENCE [LARGE SCALE GENOMIC DNA]</scope>
    <source>
        <strain evidence="1">NCIB 8327</strain>
    </source>
</reference>
<organism evidence="1 2">
    <name type="scientific">Chlorobaculum parvum (strain DSM 263 / NCIMB 8327)</name>
    <name type="common">Chlorobium vibrioforme subsp. thiosulfatophilum</name>
    <dbReference type="NCBI Taxonomy" id="517417"/>
    <lineage>
        <taxon>Bacteria</taxon>
        <taxon>Pseudomonadati</taxon>
        <taxon>Chlorobiota</taxon>
        <taxon>Chlorobiia</taxon>
        <taxon>Chlorobiales</taxon>
        <taxon>Chlorobiaceae</taxon>
        <taxon>Chlorobaculum</taxon>
    </lineage>
</organism>
<proteinExistence type="predicted"/>
<sequence>MQEDVDCQGTNGDMKSYAETTTKGMLFNFEKGLQNNSLTRRCRWTKFAFRHYQGSSEVSVTHIFGNQNYDAEILDNRQHKSPFSFIEVTQACEGENDHYRPLALKRDGHVSAYGPVNKSGTKATKIHVDVESIATSPSCLYKKACQFIEDAIQRKLVKPYPQETAVLVYFDDWGFMYARRRL</sequence>
<dbReference type="HOGENOM" id="CLU_1479562_0_0_10"/>
<evidence type="ECO:0000313" key="2">
    <source>
        <dbReference type="Proteomes" id="UP000008811"/>
    </source>
</evidence>
<dbReference type="AlphaFoldDB" id="B3QLR0"/>
<keyword evidence="2" id="KW-1185">Reference proteome</keyword>
<dbReference type="KEGG" id="cpc:Cpar_2009"/>
<protein>
    <submittedName>
        <fullName evidence="1">Uncharacterized protein</fullName>
    </submittedName>
</protein>
<dbReference type="Proteomes" id="UP000008811">
    <property type="component" value="Chromosome"/>
</dbReference>